<dbReference type="EMBL" id="BK014938">
    <property type="protein sequence ID" value="DAD83572.1"/>
    <property type="molecule type" value="Genomic_DNA"/>
</dbReference>
<evidence type="ECO:0000313" key="1">
    <source>
        <dbReference type="EMBL" id="DAD83572.1"/>
    </source>
</evidence>
<organism evidence="1">
    <name type="scientific">Siphoviridae sp. ctxc31</name>
    <dbReference type="NCBI Taxonomy" id="2826520"/>
    <lineage>
        <taxon>Viruses</taxon>
        <taxon>Duplodnaviria</taxon>
        <taxon>Heunggongvirae</taxon>
        <taxon>Uroviricota</taxon>
        <taxon>Caudoviricetes</taxon>
    </lineage>
</organism>
<protein>
    <submittedName>
        <fullName evidence="1">Uncharacterized protein</fullName>
    </submittedName>
</protein>
<accession>A0A8S5MMY8</accession>
<proteinExistence type="predicted"/>
<name>A0A8S5MMY8_9CAUD</name>
<reference evidence="1" key="1">
    <citation type="journal article" date="2021" name="Proc. Natl. Acad. Sci. U.S.A.">
        <title>A Catalog of Tens of Thousands of Viruses from Human Metagenomes Reveals Hidden Associations with Chronic Diseases.</title>
        <authorList>
            <person name="Tisza M.J."/>
            <person name="Buck C.B."/>
        </authorList>
    </citation>
    <scope>NUCLEOTIDE SEQUENCE</scope>
    <source>
        <strain evidence="1">Ctxc31</strain>
    </source>
</reference>
<sequence>MFHNNLFPRNNNKINLRNHRMYHLPLLHKTKY</sequence>